<gene>
    <name evidence="3" type="ORF">FB474_1618</name>
</gene>
<protein>
    <submittedName>
        <fullName evidence="3">PhoD-like phosphatase</fullName>
    </submittedName>
</protein>
<keyword evidence="4" id="KW-1185">Reference proteome</keyword>
<dbReference type="Gene3D" id="3.60.21.70">
    <property type="entry name" value="PhoD-like phosphatase"/>
    <property type="match status" value="1"/>
</dbReference>
<dbReference type="PANTHER" id="PTHR37031">
    <property type="entry name" value="METALLOPHOSPHATASE BINDING DOMAIN PROTEIN"/>
    <property type="match status" value="1"/>
</dbReference>
<dbReference type="InterPro" id="IPR038607">
    <property type="entry name" value="PhoD-like_sf"/>
</dbReference>
<sequence>MSRLLLGPLLRHVGEEDATVWVETDAPCTVEVLGHAERTWTVAGHHYALVTVHGLAPGSVTDYQVSLDGEVVWPPADTAYPPSRIRTLSPGREVTLAFGSCRYATPDAVGDDNHFDPDALDAYARRVMRLPVESWPDALLLVGDQVYADETSEATQQRIRERRDPDQAPGLEVRDFEEYTWLYHESWSDPQVRWLLSTIPSSMIFDDHDVRDDWNTSGSWRRQMQATDWWQERIIGGLSSYWVYQHLGNLSPQGLEQETLYQKVRAHEGDAEQLLREFATAADKEADGHKGAQWSFRRDLGPVRLLVLDSRCGRMLDGEARSMLSEREFDWVAEQVQGDYDHLLVGTSLPWLLPRALHDVESWDERLASGVQGRRLARWGEKARRDADLEHWAAFRRSFDWLTDLFARVGRGETSPSGRAPATICVLSGDVHHAYAARADFPRDLDSAVYQLTCSPLHNYVPWFMKVVFRITWWRATEKSVRFLLKRVSHVPAVPIEWRRLCGPFFGDQIATLTLHGRSAGVRFEQTRHDPQAGPVLSAVSELTLS</sequence>
<dbReference type="AlphaFoldDB" id="A0A542ZIS4"/>
<dbReference type="RefSeq" id="WP_141788158.1">
    <property type="nucleotide sequence ID" value="NZ_BAAAKX010000021.1"/>
</dbReference>
<dbReference type="Pfam" id="PF09423">
    <property type="entry name" value="PhoD"/>
    <property type="match status" value="1"/>
</dbReference>
<evidence type="ECO:0000259" key="1">
    <source>
        <dbReference type="Pfam" id="PF09423"/>
    </source>
</evidence>
<dbReference type="OrthoDB" id="9795624at2"/>
<dbReference type="SUPFAM" id="SSF56300">
    <property type="entry name" value="Metallo-dependent phosphatases"/>
    <property type="match status" value="1"/>
</dbReference>
<dbReference type="EMBL" id="VFOQ01000001">
    <property type="protein sequence ID" value="TQL60235.1"/>
    <property type="molecule type" value="Genomic_DNA"/>
</dbReference>
<accession>A0A542ZIS4</accession>
<evidence type="ECO:0000259" key="2">
    <source>
        <dbReference type="Pfam" id="PF25077"/>
    </source>
</evidence>
<organism evidence="3 4">
    <name type="scientific">Oryzihumus leptocrescens</name>
    <dbReference type="NCBI Taxonomy" id="297536"/>
    <lineage>
        <taxon>Bacteria</taxon>
        <taxon>Bacillati</taxon>
        <taxon>Actinomycetota</taxon>
        <taxon>Actinomycetes</taxon>
        <taxon>Micrococcales</taxon>
        <taxon>Intrasporangiaceae</taxon>
        <taxon>Oryzihumus</taxon>
    </lineage>
</organism>
<proteinExistence type="predicted"/>
<evidence type="ECO:0000313" key="4">
    <source>
        <dbReference type="Proteomes" id="UP000319514"/>
    </source>
</evidence>
<feature type="domain" description="PhoD-like phosphatase metallophosphatase" evidence="1">
    <location>
        <begin position="131"/>
        <end position="457"/>
    </location>
</feature>
<feature type="domain" description="DUF7800" evidence="2">
    <location>
        <begin position="1"/>
        <end position="85"/>
    </location>
</feature>
<dbReference type="InterPro" id="IPR029052">
    <property type="entry name" value="Metallo-depent_PP-like"/>
</dbReference>
<dbReference type="InterPro" id="IPR056702">
    <property type="entry name" value="DUF7800"/>
</dbReference>
<dbReference type="InterPro" id="IPR018946">
    <property type="entry name" value="PhoD-like_MPP"/>
</dbReference>
<reference evidence="3 4" key="1">
    <citation type="submission" date="2019-06" db="EMBL/GenBank/DDBJ databases">
        <title>Sequencing the genomes of 1000 actinobacteria strains.</title>
        <authorList>
            <person name="Klenk H.-P."/>
        </authorList>
    </citation>
    <scope>NUCLEOTIDE SEQUENCE [LARGE SCALE GENOMIC DNA]</scope>
    <source>
        <strain evidence="3 4">DSM 18082</strain>
    </source>
</reference>
<dbReference type="Proteomes" id="UP000319514">
    <property type="component" value="Unassembled WGS sequence"/>
</dbReference>
<dbReference type="PANTHER" id="PTHR37031:SF2">
    <property type="entry name" value="PHOD-LIKE PHOSPHATASE METALLOPHOSPHATASE DOMAIN-CONTAINING PROTEIN"/>
    <property type="match status" value="1"/>
</dbReference>
<dbReference type="Pfam" id="PF25077">
    <property type="entry name" value="DUF7800"/>
    <property type="match status" value="1"/>
</dbReference>
<dbReference type="CDD" id="cd07389">
    <property type="entry name" value="MPP_PhoD"/>
    <property type="match status" value="1"/>
</dbReference>
<evidence type="ECO:0000313" key="3">
    <source>
        <dbReference type="EMBL" id="TQL60235.1"/>
    </source>
</evidence>
<name>A0A542ZIS4_9MICO</name>
<comment type="caution">
    <text evidence="3">The sequence shown here is derived from an EMBL/GenBank/DDBJ whole genome shotgun (WGS) entry which is preliminary data.</text>
</comment>